<accession>A0ABN7Y5M2</accession>
<dbReference type="InterPro" id="IPR036102">
    <property type="entry name" value="OsmC/Ohrsf"/>
</dbReference>
<sequence>MKAVSQASVRAAGPNYRHEVTTGAHRLIADEPAHAGGQDAGAAPYDLVLAGLGACTAITLRMYAERKGWDLGDLRVDLTLLKDRDGNARIDRVLATSAPLSDEQWERLLDIAGKTPVTKTLQAGTPIGTTREAAGAGQQ</sequence>
<evidence type="ECO:0000313" key="1">
    <source>
        <dbReference type="EMBL" id="CAG9168643.1"/>
    </source>
</evidence>
<dbReference type="Pfam" id="PF02566">
    <property type="entry name" value="OsmC"/>
    <property type="match status" value="1"/>
</dbReference>
<dbReference type="RefSeq" id="WP_222204745.1">
    <property type="nucleotide sequence ID" value="NZ_CAJZAH010000001.1"/>
</dbReference>
<organism evidence="1 2">
    <name type="scientific">Cupriavidus respiraculi</name>
    <dbReference type="NCBI Taxonomy" id="195930"/>
    <lineage>
        <taxon>Bacteria</taxon>
        <taxon>Pseudomonadati</taxon>
        <taxon>Pseudomonadota</taxon>
        <taxon>Betaproteobacteria</taxon>
        <taxon>Burkholderiales</taxon>
        <taxon>Burkholderiaceae</taxon>
        <taxon>Cupriavidus</taxon>
    </lineage>
</organism>
<name>A0ABN7Y5M2_9BURK</name>
<comment type="caution">
    <text evidence="1">The sequence shown here is derived from an EMBL/GenBank/DDBJ whole genome shotgun (WGS) entry which is preliminary data.</text>
</comment>
<evidence type="ECO:0008006" key="3">
    <source>
        <dbReference type="Google" id="ProtNLM"/>
    </source>
</evidence>
<keyword evidence="2" id="KW-1185">Reference proteome</keyword>
<protein>
    <recommendedName>
        <fullName evidence="3">Osmotically inducible protein C</fullName>
    </recommendedName>
</protein>
<evidence type="ECO:0000313" key="2">
    <source>
        <dbReference type="Proteomes" id="UP000721236"/>
    </source>
</evidence>
<dbReference type="SUPFAM" id="SSF82784">
    <property type="entry name" value="OsmC-like"/>
    <property type="match status" value="1"/>
</dbReference>
<dbReference type="PANTHER" id="PTHR39624:SF2">
    <property type="entry name" value="OSMC-LIKE PROTEIN"/>
    <property type="match status" value="1"/>
</dbReference>
<dbReference type="Gene3D" id="3.30.300.20">
    <property type="match status" value="1"/>
</dbReference>
<dbReference type="InterPro" id="IPR015946">
    <property type="entry name" value="KH_dom-like_a/b"/>
</dbReference>
<dbReference type="Proteomes" id="UP000721236">
    <property type="component" value="Unassembled WGS sequence"/>
</dbReference>
<dbReference type="InterPro" id="IPR003718">
    <property type="entry name" value="OsmC/Ohr_fam"/>
</dbReference>
<dbReference type="PANTHER" id="PTHR39624">
    <property type="entry name" value="PROTEIN INVOLVED IN RIMO-MEDIATED BETA-METHYLTHIOLATION OF RIBOSOMAL PROTEIN S12 YCAO"/>
    <property type="match status" value="1"/>
</dbReference>
<dbReference type="EMBL" id="CAJZAH010000001">
    <property type="protein sequence ID" value="CAG9168643.1"/>
    <property type="molecule type" value="Genomic_DNA"/>
</dbReference>
<proteinExistence type="predicted"/>
<reference evidence="1 2" key="1">
    <citation type="submission" date="2021-08" db="EMBL/GenBank/DDBJ databases">
        <authorList>
            <person name="Peeters C."/>
        </authorList>
    </citation>
    <scope>NUCLEOTIDE SEQUENCE [LARGE SCALE GENOMIC DNA]</scope>
    <source>
        <strain evidence="1 2">LMG 21510</strain>
    </source>
</reference>
<gene>
    <name evidence="1" type="ORF">LMG21510_01173</name>
</gene>